<dbReference type="AlphaFoldDB" id="A0A8J2MZJ0"/>
<keyword evidence="3" id="KW-1185">Reference proteome</keyword>
<evidence type="ECO:0000313" key="3">
    <source>
        <dbReference type="Proteomes" id="UP000676310"/>
    </source>
</evidence>
<dbReference type="EMBL" id="CAJRGZ010000016">
    <property type="protein sequence ID" value="CAG5152596.1"/>
    <property type="molecule type" value="Genomic_DNA"/>
</dbReference>
<evidence type="ECO:0008006" key="4">
    <source>
        <dbReference type="Google" id="ProtNLM"/>
    </source>
</evidence>
<dbReference type="Proteomes" id="UP000676310">
    <property type="component" value="Unassembled WGS sequence"/>
</dbReference>
<feature type="region of interest" description="Disordered" evidence="1">
    <location>
        <begin position="225"/>
        <end position="287"/>
    </location>
</feature>
<feature type="region of interest" description="Disordered" evidence="1">
    <location>
        <begin position="150"/>
        <end position="197"/>
    </location>
</feature>
<gene>
    <name evidence="2" type="ORF">ALTATR162_LOCUS2836</name>
</gene>
<feature type="compositionally biased region" description="Polar residues" evidence="1">
    <location>
        <begin position="225"/>
        <end position="252"/>
    </location>
</feature>
<feature type="compositionally biased region" description="Basic and acidic residues" evidence="1">
    <location>
        <begin position="26"/>
        <end position="36"/>
    </location>
</feature>
<dbReference type="PANTHER" id="PTHR38166:SF1">
    <property type="entry name" value="C2H2-TYPE DOMAIN-CONTAINING PROTEIN"/>
    <property type="match status" value="1"/>
</dbReference>
<name>A0A8J2MZJ0_9PLEO</name>
<evidence type="ECO:0000256" key="1">
    <source>
        <dbReference type="SAM" id="MobiDB-lite"/>
    </source>
</evidence>
<dbReference type="GeneID" id="67014325"/>
<reference evidence="2" key="1">
    <citation type="submission" date="2021-05" db="EMBL/GenBank/DDBJ databases">
        <authorList>
            <person name="Stam R."/>
        </authorList>
    </citation>
    <scope>NUCLEOTIDE SEQUENCE</scope>
    <source>
        <strain evidence="2">CS162</strain>
    </source>
</reference>
<feature type="compositionally biased region" description="Low complexity" evidence="1">
    <location>
        <begin position="163"/>
        <end position="173"/>
    </location>
</feature>
<organism evidence="2 3">
    <name type="scientific">Alternaria atra</name>
    <dbReference type="NCBI Taxonomy" id="119953"/>
    <lineage>
        <taxon>Eukaryota</taxon>
        <taxon>Fungi</taxon>
        <taxon>Dikarya</taxon>
        <taxon>Ascomycota</taxon>
        <taxon>Pezizomycotina</taxon>
        <taxon>Dothideomycetes</taxon>
        <taxon>Pleosporomycetidae</taxon>
        <taxon>Pleosporales</taxon>
        <taxon>Pleosporineae</taxon>
        <taxon>Pleosporaceae</taxon>
        <taxon>Alternaria</taxon>
        <taxon>Alternaria sect. Ulocladioides</taxon>
    </lineage>
</organism>
<dbReference type="PANTHER" id="PTHR38166">
    <property type="entry name" value="C2H2-TYPE DOMAIN-CONTAINING PROTEIN-RELATED"/>
    <property type="match status" value="1"/>
</dbReference>
<sequence length="583" mass="65406">MFAMASSGHVQAGLPQLSTTKRICRRDSLSSSRTRDSGYNSDLDSLSPLDAGTLDQDILFAPLPCVPSILVNNKATFTKRCNGDRPWLVGRNSITSNPAGVVTSQASLQTTPSEAPKIESVKTLLECPRKDIPKDRPASEDEDIERWINDNLPSSKRPRERVTSIVSISSTSSCEMHTSTDVSEDEMEHDTQTAQQFPTSTQKIIDLILRKVEINLRNAAYKQCTGSRAAHTQSRAAIVSGQSSRKTSVSSGTKRKSRLEGSPPPEEDDEDGPNKRRRGSTTTITDESETGARFACPFYKHDPDRYRNRRTCPGPGWPSVHRMKEHLYRSHSQPIFCPICYETFNSDKQQSSHVRLRQCESSPPQEIEGIDRETVRTLKKRTPALRLEEDKWRDVYQVLFPDVSDLEIPSPFYDCDSPSETSRRFRRDLLHRVHQQLLVEAGHIPSPVEQELMQRVAHIVRRCEYDLLNQAQPTVNTRRASAPSINISHQATSLPQPTSTVQRPHLAVPSIENGQEHGYGTSVEAEAPPFIPEPTIDWGPWDYPSYNPFGLGIDWEAAFPSAPEIQYTGNDESTTSFLVPMRT</sequence>
<accession>A0A8J2MZJ0</accession>
<evidence type="ECO:0000313" key="2">
    <source>
        <dbReference type="EMBL" id="CAG5152596.1"/>
    </source>
</evidence>
<protein>
    <recommendedName>
        <fullName evidence="4">C2H2-type domain-containing protein</fullName>
    </recommendedName>
</protein>
<dbReference type="RefSeq" id="XP_043166377.1">
    <property type="nucleotide sequence ID" value="XM_043310442.1"/>
</dbReference>
<feature type="region of interest" description="Disordered" evidence="1">
    <location>
        <begin position="26"/>
        <end position="46"/>
    </location>
</feature>
<dbReference type="OrthoDB" id="4161727at2759"/>
<comment type="caution">
    <text evidence="2">The sequence shown here is derived from an EMBL/GenBank/DDBJ whole genome shotgun (WGS) entry which is preliminary data.</text>
</comment>
<proteinExistence type="predicted"/>